<comment type="caution">
    <text evidence="2">The sequence shown here is derived from an EMBL/GenBank/DDBJ whole genome shotgun (WGS) entry which is preliminary data.</text>
</comment>
<keyword evidence="3" id="KW-1185">Reference proteome</keyword>
<feature type="compositionally biased region" description="Basic residues" evidence="1">
    <location>
        <begin position="1"/>
        <end position="12"/>
    </location>
</feature>
<evidence type="ECO:0000313" key="2">
    <source>
        <dbReference type="EMBL" id="REK87433.1"/>
    </source>
</evidence>
<dbReference type="AlphaFoldDB" id="A0A371PZ94"/>
<name>A0A371PZ94_STRIH</name>
<feature type="region of interest" description="Disordered" evidence="1">
    <location>
        <begin position="1"/>
        <end position="60"/>
    </location>
</feature>
<protein>
    <submittedName>
        <fullName evidence="2">Signal peptidase I</fullName>
    </submittedName>
</protein>
<reference evidence="2 3" key="1">
    <citation type="submission" date="2018-08" db="EMBL/GenBank/DDBJ databases">
        <title>Streptomyces NEAU-D10 sp. nov., a novel Actinomycete isolated from soil.</title>
        <authorList>
            <person name="Jin L."/>
        </authorList>
    </citation>
    <scope>NUCLEOTIDE SEQUENCE [LARGE SCALE GENOMIC DNA]</scope>
    <source>
        <strain evidence="2 3">NEAU-D10</strain>
    </source>
</reference>
<dbReference type="EMBL" id="QUAC01000214">
    <property type="protein sequence ID" value="REK87433.1"/>
    <property type="molecule type" value="Genomic_DNA"/>
</dbReference>
<gene>
    <name evidence="2" type="ORF">DY245_26870</name>
</gene>
<evidence type="ECO:0000256" key="1">
    <source>
        <dbReference type="SAM" id="MobiDB-lite"/>
    </source>
</evidence>
<organism evidence="2 3">
    <name type="scientific">Streptomyces inhibens</name>
    <dbReference type="NCBI Taxonomy" id="2293571"/>
    <lineage>
        <taxon>Bacteria</taxon>
        <taxon>Bacillati</taxon>
        <taxon>Actinomycetota</taxon>
        <taxon>Actinomycetes</taxon>
        <taxon>Kitasatosporales</taxon>
        <taxon>Streptomycetaceae</taxon>
        <taxon>Streptomyces</taxon>
    </lineage>
</organism>
<dbReference type="Proteomes" id="UP000262477">
    <property type="component" value="Unassembled WGS sequence"/>
</dbReference>
<proteinExistence type="predicted"/>
<accession>A0A371PZ94</accession>
<evidence type="ECO:0000313" key="3">
    <source>
        <dbReference type="Proteomes" id="UP000262477"/>
    </source>
</evidence>
<feature type="non-terminal residue" evidence="2">
    <location>
        <position position="60"/>
    </location>
</feature>
<sequence>MGNRGRPRHGHQSAKGTGSGADGSYGASAATDDTQEPRGGDGTRAGRPATGGRAERRRQA</sequence>